<reference evidence="5" key="2">
    <citation type="submission" date="2020-09" db="EMBL/GenBank/DDBJ databases">
        <authorList>
            <person name="Sun Q."/>
            <person name="Kim S."/>
        </authorList>
    </citation>
    <scope>NUCLEOTIDE SEQUENCE</scope>
    <source>
        <strain evidence="5">KCTC 22169</strain>
    </source>
</reference>
<evidence type="ECO:0000259" key="2">
    <source>
        <dbReference type="Pfam" id="PF13387"/>
    </source>
</evidence>
<evidence type="ECO:0000313" key="6">
    <source>
        <dbReference type="Proteomes" id="UP000626148"/>
    </source>
</evidence>
<dbReference type="InterPro" id="IPR057162">
    <property type="entry name" value="DUF7840"/>
</dbReference>
<organism evidence="5 6">
    <name type="scientific">Saccharospirillum salsuginis</name>
    <dbReference type="NCBI Taxonomy" id="418750"/>
    <lineage>
        <taxon>Bacteria</taxon>
        <taxon>Pseudomonadati</taxon>
        <taxon>Pseudomonadota</taxon>
        <taxon>Gammaproteobacteria</taxon>
        <taxon>Oceanospirillales</taxon>
        <taxon>Saccharospirillaceae</taxon>
        <taxon>Saccharospirillum</taxon>
    </lineage>
</organism>
<feature type="domain" description="DUF7843" evidence="4">
    <location>
        <begin position="44"/>
        <end position="119"/>
    </location>
</feature>
<dbReference type="Pfam" id="PF25225">
    <property type="entry name" value="DUF7843"/>
    <property type="match status" value="1"/>
</dbReference>
<evidence type="ECO:0000259" key="4">
    <source>
        <dbReference type="Pfam" id="PF25225"/>
    </source>
</evidence>
<sequence>MIVNLNFGRTLMRCTAIMVAGSSWVCASITTAQPDWMAWVEWHRLYEQDEWHKILYYESTRGGVRSQADDPAFFLAREGATQPKSELIASIEHFLAEPSGSDNPVHCRFPRRYDWLKSQLPRTLTWPDVECPELSAFIEQAAPKGMTLVYPASYLNNPASMFGHTFIRVDAEEEGGQRNDLLALTVSYGADVKPNENGFVYAFKGLTGLYPGSVRSHPYYLQVQNYNELESRDIWEYPLHLTADQTETFIKAAWELKDINFHYAYLLKNCSYRLLSVLEAAFPELDLVSEYDAYAVPIDTLRTLERADLLDEPHYRPAIASRIAYLRHRVPTPGNKLARRLVDDGVSDARQQALTDYSQDQQGNVIDLAYEYSRFKAKRDEGDLAEVSYDLLRLRSRYPSGELKIEPEDWPAEPLAGHGIRRIGLGGGVWRDRPYGLLSFRPVYHDRYDRQAGFLKHSQINALNSEWRLVDGSDSPFGIKLDRFDLVDFSSLVPYNPMTPAMAWTGRLGWQRSSPADAQLPFGASLGLGRSRQLTENSTVFLMAAFEASSRPEFSYGIQAGWLASLGDDKRLGVELRSTDSLLTDDSRLRVDATYNHPLSRNQAIRTRIGYHRDDDTEGWNTRLQYLRYF</sequence>
<dbReference type="Pfam" id="PF25222">
    <property type="entry name" value="DUF7840"/>
    <property type="match status" value="1"/>
</dbReference>
<proteinExistence type="predicted"/>
<feature type="domain" description="Lnb N-terminal periplasmic" evidence="2">
    <location>
        <begin position="137"/>
        <end position="306"/>
    </location>
</feature>
<dbReference type="EMBL" id="BMXR01000009">
    <property type="protein sequence ID" value="GGX64902.1"/>
    <property type="molecule type" value="Genomic_DNA"/>
</dbReference>
<dbReference type="AlphaFoldDB" id="A0A918NG42"/>
<dbReference type="Pfam" id="PF13387">
    <property type="entry name" value="Lnb_N"/>
    <property type="match status" value="1"/>
</dbReference>
<evidence type="ECO:0000259" key="3">
    <source>
        <dbReference type="Pfam" id="PF25222"/>
    </source>
</evidence>
<evidence type="ECO:0000256" key="1">
    <source>
        <dbReference type="SAM" id="SignalP"/>
    </source>
</evidence>
<dbReference type="Proteomes" id="UP000626148">
    <property type="component" value="Unassembled WGS sequence"/>
</dbReference>
<feature type="domain" description="DUF7840" evidence="3">
    <location>
        <begin position="412"/>
        <end position="629"/>
    </location>
</feature>
<feature type="chain" id="PRO_5037801007" evidence="1">
    <location>
        <begin position="28"/>
        <end position="630"/>
    </location>
</feature>
<name>A0A918NG42_9GAMM</name>
<keyword evidence="1" id="KW-0732">Signal</keyword>
<evidence type="ECO:0000313" key="5">
    <source>
        <dbReference type="EMBL" id="GGX64902.1"/>
    </source>
</evidence>
<dbReference type="InterPro" id="IPR057165">
    <property type="entry name" value="DUF7843"/>
</dbReference>
<gene>
    <name evidence="5" type="ORF">GCM10007392_35950</name>
</gene>
<keyword evidence="6" id="KW-1185">Reference proteome</keyword>
<reference evidence="5" key="1">
    <citation type="journal article" date="2014" name="Int. J. Syst. Evol. Microbiol.">
        <title>Complete genome sequence of Corynebacterium casei LMG S-19264T (=DSM 44701T), isolated from a smear-ripened cheese.</title>
        <authorList>
            <consortium name="US DOE Joint Genome Institute (JGI-PGF)"/>
            <person name="Walter F."/>
            <person name="Albersmeier A."/>
            <person name="Kalinowski J."/>
            <person name="Ruckert C."/>
        </authorList>
    </citation>
    <scope>NUCLEOTIDE SEQUENCE</scope>
    <source>
        <strain evidence="5">KCTC 22169</strain>
    </source>
</reference>
<comment type="caution">
    <text evidence="5">The sequence shown here is derived from an EMBL/GenBank/DDBJ whole genome shotgun (WGS) entry which is preliminary data.</text>
</comment>
<dbReference type="InterPro" id="IPR025178">
    <property type="entry name" value="Lnb_N"/>
</dbReference>
<protein>
    <submittedName>
        <fullName evidence="5">Membrane protein</fullName>
    </submittedName>
</protein>
<feature type="signal peptide" evidence="1">
    <location>
        <begin position="1"/>
        <end position="27"/>
    </location>
</feature>
<accession>A0A918NG42</accession>